<feature type="compositionally biased region" description="Polar residues" evidence="1">
    <location>
        <begin position="183"/>
        <end position="192"/>
    </location>
</feature>
<dbReference type="EMBL" id="JANBPY010000071">
    <property type="protein sequence ID" value="KAJ1969319.1"/>
    <property type="molecule type" value="Genomic_DNA"/>
</dbReference>
<gene>
    <name evidence="2" type="ORF">IWQ62_000699</name>
</gene>
<sequence>MSKLKPDSPRLRRQWFSPFNPHWKVSLDFLKTQRSFQRPPPGFSSVPAGRPRSMLIPNASFDAGWTPTSAWTSASPLVGISHQRAVSDTFATHFEPKEMPHSAGNSLLHSSPGVSASHPSFTCGPGLLEYSQPFTSTPLYSLEWPPKNTAVALDKNLAVARPRHRPWSMQDDSEQLPSAFHMSRNTKGQLLM</sequence>
<proteinExistence type="predicted"/>
<dbReference type="AlphaFoldDB" id="A0A9W8E4Q3"/>
<dbReference type="OrthoDB" id="5600532at2759"/>
<feature type="region of interest" description="Disordered" evidence="1">
    <location>
        <begin position="164"/>
        <end position="192"/>
    </location>
</feature>
<organism evidence="2 3">
    <name type="scientific">Dispira parvispora</name>
    <dbReference type="NCBI Taxonomy" id="1520584"/>
    <lineage>
        <taxon>Eukaryota</taxon>
        <taxon>Fungi</taxon>
        <taxon>Fungi incertae sedis</taxon>
        <taxon>Zoopagomycota</taxon>
        <taxon>Kickxellomycotina</taxon>
        <taxon>Dimargaritomycetes</taxon>
        <taxon>Dimargaritales</taxon>
        <taxon>Dimargaritaceae</taxon>
        <taxon>Dispira</taxon>
    </lineage>
</organism>
<name>A0A9W8E4Q3_9FUNG</name>
<evidence type="ECO:0000256" key="1">
    <source>
        <dbReference type="SAM" id="MobiDB-lite"/>
    </source>
</evidence>
<protein>
    <submittedName>
        <fullName evidence="2">Uncharacterized protein</fullName>
    </submittedName>
</protein>
<dbReference type="Proteomes" id="UP001150925">
    <property type="component" value="Unassembled WGS sequence"/>
</dbReference>
<keyword evidence="3" id="KW-1185">Reference proteome</keyword>
<evidence type="ECO:0000313" key="2">
    <source>
        <dbReference type="EMBL" id="KAJ1969319.1"/>
    </source>
</evidence>
<accession>A0A9W8E4Q3</accession>
<evidence type="ECO:0000313" key="3">
    <source>
        <dbReference type="Proteomes" id="UP001150925"/>
    </source>
</evidence>
<reference evidence="2" key="1">
    <citation type="submission" date="2022-07" db="EMBL/GenBank/DDBJ databases">
        <title>Phylogenomic reconstructions and comparative analyses of Kickxellomycotina fungi.</title>
        <authorList>
            <person name="Reynolds N.K."/>
            <person name="Stajich J.E."/>
            <person name="Barry K."/>
            <person name="Grigoriev I.V."/>
            <person name="Crous P."/>
            <person name="Smith M.E."/>
        </authorList>
    </citation>
    <scope>NUCLEOTIDE SEQUENCE</scope>
    <source>
        <strain evidence="2">RSA 1196</strain>
    </source>
</reference>
<comment type="caution">
    <text evidence="2">The sequence shown here is derived from an EMBL/GenBank/DDBJ whole genome shotgun (WGS) entry which is preliminary data.</text>
</comment>